<dbReference type="Pfam" id="PF26154">
    <property type="entry name" value="DUF8042"/>
    <property type="match status" value="1"/>
</dbReference>
<protein>
    <recommendedName>
        <fullName evidence="1">DUF8042 domain-containing protein</fullName>
    </recommendedName>
</protein>
<reference evidence="2" key="1">
    <citation type="submission" date="2018-05" db="EMBL/GenBank/DDBJ databases">
        <authorList>
            <person name="Lanie J.A."/>
            <person name="Ng W.-L."/>
            <person name="Kazmierczak K.M."/>
            <person name="Andrzejewski T.M."/>
            <person name="Davidsen T.M."/>
            <person name="Wayne K.J."/>
            <person name="Tettelin H."/>
            <person name="Glass J.I."/>
            <person name="Rusch D."/>
            <person name="Podicherti R."/>
            <person name="Tsui H.-C.T."/>
            <person name="Winkler M.E."/>
        </authorList>
    </citation>
    <scope>NUCLEOTIDE SEQUENCE</scope>
</reference>
<evidence type="ECO:0000259" key="1">
    <source>
        <dbReference type="Pfam" id="PF26154"/>
    </source>
</evidence>
<dbReference type="InterPro" id="IPR058355">
    <property type="entry name" value="DUF8042"/>
</dbReference>
<accession>A0A381XLA6</accession>
<dbReference type="AlphaFoldDB" id="A0A381XLA6"/>
<gene>
    <name evidence="2" type="ORF">METZ01_LOCUS118372</name>
</gene>
<sequence length="198" mass="22376">MKLLVNGKEETVSHMGETLGDLLLHIEKEGVPQGNVVRSIKIDGQESSIDSPEVQKTPLSEIATLEVEISTLSDIINKNIENADAYLIRLIPGIEKSVELFRMGNEQEANKFFINIIDGIDWLSQVLDMILTAKAISPDTVFDGKSIQDRRASLVDLTQQMVDANKNQDWVLLADLLEYEILPYYQEWSNLLPHFRSH</sequence>
<name>A0A381XLA6_9ZZZZ</name>
<dbReference type="EMBL" id="UINC01015581">
    <property type="protein sequence ID" value="SVA65518.1"/>
    <property type="molecule type" value="Genomic_DNA"/>
</dbReference>
<proteinExistence type="predicted"/>
<feature type="domain" description="DUF8042" evidence="1">
    <location>
        <begin position="80"/>
        <end position="191"/>
    </location>
</feature>
<evidence type="ECO:0000313" key="2">
    <source>
        <dbReference type="EMBL" id="SVA65518.1"/>
    </source>
</evidence>
<organism evidence="2">
    <name type="scientific">marine metagenome</name>
    <dbReference type="NCBI Taxonomy" id="408172"/>
    <lineage>
        <taxon>unclassified sequences</taxon>
        <taxon>metagenomes</taxon>
        <taxon>ecological metagenomes</taxon>
    </lineage>
</organism>